<dbReference type="Proteomes" id="UP000217676">
    <property type="component" value="Chromosome"/>
</dbReference>
<keyword evidence="2" id="KW-1185">Reference proteome</keyword>
<reference evidence="1 2" key="1">
    <citation type="journal article" date="2016" name="Genome Announc.">
        <title>Complete Genome Sequence of Thiostrepton-Producing Streptomyces laurentii ATCC 31255.</title>
        <authorList>
            <person name="Doi K."/>
            <person name="Fujino Y."/>
            <person name="Nagayoshi Y."/>
            <person name="Ohshima T."/>
            <person name="Ogata S."/>
        </authorList>
    </citation>
    <scope>NUCLEOTIDE SEQUENCE [LARGE SCALE GENOMIC DNA]</scope>
    <source>
        <strain evidence="1 2">ATCC 31255</strain>
    </source>
</reference>
<name>A0A160NYY1_STRLU</name>
<dbReference type="EMBL" id="AP017424">
    <property type="protein sequence ID" value="BAU83100.1"/>
    <property type="molecule type" value="Genomic_DNA"/>
</dbReference>
<organism evidence="1 2">
    <name type="scientific">Streptomyces laurentii</name>
    <dbReference type="NCBI Taxonomy" id="39478"/>
    <lineage>
        <taxon>Bacteria</taxon>
        <taxon>Bacillati</taxon>
        <taxon>Actinomycetota</taxon>
        <taxon>Actinomycetes</taxon>
        <taxon>Kitasatosporales</taxon>
        <taxon>Streptomycetaceae</taxon>
        <taxon>Streptomyces</taxon>
    </lineage>
</organism>
<proteinExistence type="predicted"/>
<dbReference type="AlphaFoldDB" id="A0A160NYY1"/>
<evidence type="ECO:0000313" key="2">
    <source>
        <dbReference type="Proteomes" id="UP000217676"/>
    </source>
</evidence>
<gene>
    <name evidence="1" type="ORF">SLA_2167</name>
</gene>
<protein>
    <submittedName>
        <fullName evidence="1">Uncharacterized protein</fullName>
    </submittedName>
</protein>
<accession>A0A160NYY1</accession>
<evidence type="ECO:0000313" key="1">
    <source>
        <dbReference type="EMBL" id="BAU83100.1"/>
    </source>
</evidence>
<dbReference type="KEGG" id="slau:SLA_2167"/>
<sequence>MNRIARPADFFDARPEPAPGCMVCVMLVRWHAYYTTGPQRDESAAVDCVIETRNHPHRPPKMTIKVYTQPLYRPEATS</sequence>